<gene>
    <name evidence="1" type="ORF">LOY88_001033</name>
</gene>
<proteinExistence type="predicted"/>
<accession>A0ACB8V3N4</accession>
<name>A0ACB8V3N4_9EURO</name>
<reference evidence="1" key="1">
    <citation type="journal article" date="2022" name="bioRxiv">
        <title>Population genetic analysis of Ophidiomyces ophidiicola, the causative agent of snake fungal disease, indicates recent introductions to the USA.</title>
        <authorList>
            <person name="Ladner J.T."/>
            <person name="Palmer J.M."/>
            <person name="Ettinger C.L."/>
            <person name="Stajich J.E."/>
            <person name="Farrell T.M."/>
            <person name="Glorioso B.M."/>
            <person name="Lawson B."/>
            <person name="Price S.J."/>
            <person name="Stengle A.G."/>
            <person name="Grear D.A."/>
            <person name="Lorch J.M."/>
        </authorList>
    </citation>
    <scope>NUCLEOTIDE SEQUENCE</scope>
    <source>
        <strain evidence="1">NWHC 24266-5</strain>
    </source>
</reference>
<evidence type="ECO:0000313" key="1">
    <source>
        <dbReference type="EMBL" id="KAI2391806.1"/>
    </source>
</evidence>
<organism evidence="1">
    <name type="scientific">Ophidiomyces ophidiicola</name>
    <dbReference type="NCBI Taxonomy" id="1387563"/>
    <lineage>
        <taxon>Eukaryota</taxon>
        <taxon>Fungi</taxon>
        <taxon>Dikarya</taxon>
        <taxon>Ascomycota</taxon>
        <taxon>Pezizomycotina</taxon>
        <taxon>Eurotiomycetes</taxon>
        <taxon>Eurotiomycetidae</taxon>
        <taxon>Onygenales</taxon>
        <taxon>Onygenaceae</taxon>
        <taxon>Ophidiomyces</taxon>
    </lineage>
</organism>
<comment type="caution">
    <text evidence="1">The sequence shown here is derived from an EMBL/GenBank/DDBJ whole genome shotgun (WGS) entry which is preliminary data.</text>
</comment>
<protein>
    <submittedName>
        <fullName evidence="1">Uncharacterized protein</fullName>
    </submittedName>
</protein>
<sequence length="443" mass="49311">MAAINSLPREIFLEILVQFKRASCNRSLLNCLLVCRSWRDAALPLLYGNMVLSGLNLLTFCEGFNPAYGSHVRSVTLKIGHDHGSSKGELDDGLQRFSGLLSKLERLSTLSFHVSSGFLYDISHGILLSLVQALPESCVNLEIDTHHYDAPSAAAADGHLCEQIRHILPRMRHVRLSLRYICSALIGTGPLLPCPANDAKIFSPIALPNIQNLVVSCASAARCRLPKRCQHLGQHEADQSTGWDSVTQALKLLVENKRYSGSAKFFVFSSIPGDDDDRSQYDTLVCTEMVSQTTLAFPIRFVAMTDSNDGWLLRTQTGQDILSFSWALRDFAEGEAWRDTIGGGRFPAEVLRRGQFFSTICVEKKLPILSQEMFKDLYPRKSCDLWTNEQTAGKALLIPETRKGETYLSRTPLGEATPPGFVRAMADENQRLYKEGDPDIPDW</sequence>
<dbReference type="EMBL" id="JALBCA010000010">
    <property type="protein sequence ID" value="KAI2391806.1"/>
    <property type="molecule type" value="Genomic_DNA"/>
</dbReference>